<dbReference type="PATRIC" id="fig|186490.8.peg.251"/>
<feature type="transmembrane region" description="Helical" evidence="14">
    <location>
        <begin position="137"/>
        <end position="162"/>
    </location>
</feature>
<dbReference type="Pfam" id="PF17854">
    <property type="entry name" value="FtsK_alpha"/>
    <property type="match status" value="1"/>
</dbReference>
<evidence type="ECO:0000256" key="14">
    <source>
        <dbReference type="SAM" id="Phobius"/>
    </source>
</evidence>
<dbReference type="InterPro" id="IPR027417">
    <property type="entry name" value="P-loop_NTPase"/>
</dbReference>
<evidence type="ECO:0000313" key="16">
    <source>
        <dbReference type="EMBL" id="AKZ65864.1"/>
    </source>
</evidence>
<dbReference type="PROSITE" id="PS50901">
    <property type="entry name" value="FTSK"/>
    <property type="match status" value="1"/>
</dbReference>
<dbReference type="InterPro" id="IPR041027">
    <property type="entry name" value="FtsK_alpha"/>
</dbReference>
<keyword evidence="7" id="KW-0159">Chromosome partition</keyword>
<dbReference type="Pfam" id="PF01580">
    <property type="entry name" value="FtsK_SpoIIIE"/>
    <property type="match status" value="1"/>
</dbReference>
<keyword evidence="6 13" id="KW-0547">Nucleotide-binding</keyword>
<name>A0A0K2BKY5_9GAMM</name>
<feature type="transmembrane region" description="Helical" evidence="14">
    <location>
        <begin position="54"/>
        <end position="78"/>
    </location>
</feature>
<keyword evidence="3" id="KW-1003">Cell membrane</keyword>
<evidence type="ECO:0000256" key="5">
    <source>
        <dbReference type="ARBA" id="ARBA00022692"/>
    </source>
</evidence>
<keyword evidence="17" id="KW-1185">Reference proteome</keyword>
<feature type="binding site" evidence="13">
    <location>
        <begin position="391"/>
        <end position="398"/>
    </location>
    <ligand>
        <name>ATP</name>
        <dbReference type="ChEBI" id="CHEBI:30616"/>
    </ligand>
</feature>
<dbReference type="GO" id="GO:0007059">
    <property type="term" value="P:chromosome segregation"/>
    <property type="evidence" value="ECO:0007669"/>
    <property type="project" value="UniProtKB-KW"/>
</dbReference>
<dbReference type="Gene3D" id="3.30.980.40">
    <property type="match status" value="1"/>
</dbReference>
<dbReference type="InterPro" id="IPR002543">
    <property type="entry name" value="FtsK_dom"/>
</dbReference>
<dbReference type="GO" id="GO:0005886">
    <property type="term" value="C:plasma membrane"/>
    <property type="evidence" value="ECO:0007669"/>
    <property type="project" value="UniProtKB-SubCell"/>
</dbReference>
<keyword evidence="12" id="KW-0131">Cell cycle</keyword>
<dbReference type="PANTHER" id="PTHR22683">
    <property type="entry name" value="SPORULATION PROTEIN RELATED"/>
    <property type="match status" value="1"/>
</dbReference>
<feature type="transmembrane region" description="Helical" evidence="14">
    <location>
        <begin position="114"/>
        <end position="130"/>
    </location>
</feature>
<reference evidence="16 17" key="1">
    <citation type="submission" date="2015-06" db="EMBL/GenBank/DDBJ databases">
        <title>Lineage-specific patterns of genome deterioration in obligate symbionts.</title>
        <authorList>
            <person name="Bennett G.M."/>
            <person name="McCutcheon J.P."/>
            <person name="McDonald B.R."/>
            <person name="Moran N.A."/>
        </authorList>
    </citation>
    <scope>NUCLEOTIDE SEQUENCE [LARGE SCALE GENOMIC DNA]</scope>
    <source>
        <strain evidence="16 17">B-GSS</strain>
    </source>
</reference>
<sequence length="617" mass="70316">MLLLILTIFFIFSCYLIAIVFSFDTYDPSWLQFSGIIPIHNIGGKIGSWLADTLLFFFGLLTYIIPFIIFYNCCCIFVQRKHINLFNVSIKIISIFLIIITSCCLINFNYKNIYVNSGGIVGLLLSNYLLKFFNKNIITIILLIIWVINVIFLTKIVFLSIIDIIGKITIIIVNQITKIKKNIKKLFFSEKHNLLEIKKINHLNNELNKNKNLIKKKHDIKFISKFNNFNFFSKIFTLPSMSILPKIENKKYKVDNLYLDKQSKLIELYLINNYNIKVKILNIITGPVITRFQLDVEPGVSVSIIYKLSKQLAKVLSTDKLKITKEIINGKYYIGIDIPNKQRNTIYLNEVLDSHEFITLISPLSLILGKNIFGNTVVIDLKKIPNLLVAGTKGSGKTVGLHTMILSILYKATPQQVGLIIIDPYILELSVYNGIPHLLTNVVTDINDAMNILCWCISEMERRYQLMSLIGLSDLDTYNKYIKTNNNLSISILEPLPYIVIIVHELSDIIGNKIEDLIVCLSQKAQDSGIHLILSTQRPSLDIIKRIMNNNMTTRIAFTVSSKTESIIILDQTGAESLLGMGDMLYLAPNASLPIRVHGVLVHNIEINSVVNYWKNI</sequence>
<dbReference type="Pfam" id="PF13491">
    <property type="entry name" value="FtsK_4TM"/>
    <property type="match status" value="1"/>
</dbReference>
<keyword evidence="9 14" id="KW-1133">Transmembrane helix</keyword>
<evidence type="ECO:0000256" key="7">
    <source>
        <dbReference type="ARBA" id="ARBA00022829"/>
    </source>
</evidence>
<dbReference type="Gene3D" id="3.40.50.300">
    <property type="entry name" value="P-loop containing nucleotide triphosphate hydrolases"/>
    <property type="match status" value="1"/>
</dbReference>
<comment type="similarity">
    <text evidence="2">Belongs to the FtsK/SpoIIIE/SftA family.</text>
</comment>
<dbReference type="AlphaFoldDB" id="A0A0K2BKY5"/>
<gene>
    <name evidence="16" type="primary">ftsK</name>
    <name evidence="16" type="ORF">AB162_265</name>
</gene>
<protein>
    <submittedName>
        <fullName evidence="16">Cell division protein</fullName>
    </submittedName>
</protein>
<dbReference type="SUPFAM" id="SSF52540">
    <property type="entry name" value="P-loop containing nucleoside triphosphate hydrolases"/>
    <property type="match status" value="1"/>
</dbReference>
<evidence type="ECO:0000256" key="11">
    <source>
        <dbReference type="ARBA" id="ARBA00023136"/>
    </source>
</evidence>
<keyword evidence="11 14" id="KW-0472">Membrane</keyword>
<keyword evidence="10" id="KW-0238">DNA-binding</keyword>
<evidence type="ECO:0000256" key="6">
    <source>
        <dbReference type="ARBA" id="ARBA00022741"/>
    </source>
</evidence>
<evidence type="ECO:0000256" key="9">
    <source>
        <dbReference type="ARBA" id="ARBA00022989"/>
    </source>
</evidence>
<keyword evidence="4 16" id="KW-0132">Cell division</keyword>
<evidence type="ECO:0000256" key="8">
    <source>
        <dbReference type="ARBA" id="ARBA00022840"/>
    </source>
</evidence>
<organism evidence="16 17">
    <name type="scientific">Candidatus Palibaumannia cicadellinicola</name>
    <dbReference type="NCBI Taxonomy" id="186490"/>
    <lineage>
        <taxon>Bacteria</taxon>
        <taxon>Pseudomonadati</taxon>
        <taxon>Pseudomonadota</taxon>
        <taxon>Gammaproteobacteria</taxon>
        <taxon>Candidatus Palibaumannia</taxon>
    </lineage>
</organism>
<dbReference type="OrthoDB" id="9807790at2"/>
<evidence type="ECO:0000256" key="12">
    <source>
        <dbReference type="ARBA" id="ARBA00023306"/>
    </source>
</evidence>
<evidence type="ECO:0000256" key="10">
    <source>
        <dbReference type="ARBA" id="ARBA00023125"/>
    </source>
</evidence>
<dbReference type="InterPro" id="IPR050206">
    <property type="entry name" value="FtsK/SpoIIIE/SftA"/>
</dbReference>
<dbReference type="EMBL" id="CP011787">
    <property type="protein sequence ID" value="AKZ65864.1"/>
    <property type="molecule type" value="Genomic_DNA"/>
</dbReference>
<evidence type="ECO:0000256" key="4">
    <source>
        <dbReference type="ARBA" id="ARBA00022618"/>
    </source>
</evidence>
<evidence type="ECO:0000256" key="2">
    <source>
        <dbReference type="ARBA" id="ARBA00006474"/>
    </source>
</evidence>
<dbReference type="PANTHER" id="PTHR22683:SF41">
    <property type="entry name" value="DNA TRANSLOCASE FTSK"/>
    <property type="match status" value="1"/>
</dbReference>
<dbReference type="Proteomes" id="UP000056466">
    <property type="component" value="Chromosome"/>
</dbReference>
<keyword evidence="8 13" id="KW-0067">ATP-binding</keyword>
<comment type="subcellular location">
    <subcellularLocation>
        <location evidence="1">Cell membrane</location>
        <topology evidence="1">Multi-pass membrane protein</topology>
    </subcellularLocation>
</comment>
<dbReference type="KEGG" id="bcig:AB162_265"/>
<evidence type="ECO:0000256" key="1">
    <source>
        <dbReference type="ARBA" id="ARBA00004651"/>
    </source>
</evidence>
<evidence type="ECO:0000256" key="13">
    <source>
        <dbReference type="PROSITE-ProRule" id="PRU00289"/>
    </source>
</evidence>
<feature type="transmembrane region" description="Helical" evidence="14">
    <location>
        <begin position="90"/>
        <end position="108"/>
    </location>
</feature>
<proteinExistence type="inferred from homology"/>
<keyword evidence="5 14" id="KW-0812">Transmembrane</keyword>
<evidence type="ECO:0000259" key="15">
    <source>
        <dbReference type="PROSITE" id="PS50901"/>
    </source>
</evidence>
<evidence type="ECO:0000313" key="17">
    <source>
        <dbReference type="Proteomes" id="UP000056466"/>
    </source>
</evidence>
<accession>A0A0K2BKY5</accession>
<dbReference type="InterPro" id="IPR025199">
    <property type="entry name" value="FtsK_4TM"/>
</dbReference>
<dbReference type="GO" id="GO:0005524">
    <property type="term" value="F:ATP binding"/>
    <property type="evidence" value="ECO:0007669"/>
    <property type="project" value="UniProtKB-UniRule"/>
</dbReference>
<evidence type="ECO:0000256" key="3">
    <source>
        <dbReference type="ARBA" id="ARBA00022475"/>
    </source>
</evidence>
<feature type="domain" description="FtsK" evidence="15">
    <location>
        <begin position="374"/>
        <end position="567"/>
    </location>
</feature>
<dbReference type="GO" id="GO:0051301">
    <property type="term" value="P:cell division"/>
    <property type="evidence" value="ECO:0007669"/>
    <property type="project" value="UniProtKB-KW"/>
</dbReference>
<dbReference type="RefSeq" id="WP_053096793.1">
    <property type="nucleotide sequence ID" value="NZ_CP011787.1"/>
</dbReference>
<dbReference type="GO" id="GO:0003677">
    <property type="term" value="F:DNA binding"/>
    <property type="evidence" value="ECO:0007669"/>
    <property type="project" value="UniProtKB-KW"/>
</dbReference>